<accession>A0A1B0AU18</accession>
<proteinExistence type="predicted"/>
<dbReference type="EnsemblMetazoa" id="GPPI008578-RA">
    <property type="protein sequence ID" value="GPPI008578-PA"/>
    <property type="gene ID" value="GPPI008578"/>
</dbReference>
<evidence type="ECO:0000313" key="1">
    <source>
        <dbReference type="EnsemblMetazoa" id="GPPI008578-PA"/>
    </source>
</evidence>
<reference evidence="2" key="1">
    <citation type="submission" date="2015-01" db="EMBL/GenBank/DDBJ databases">
        <authorList>
            <person name="Aksoy S."/>
            <person name="Warren W."/>
            <person name="Wilson R.K."/>
        </authorList>
    </citation>
    <scope>NUCLEOTIDE SEQUENCE [LARGE SCALE GENOMIC DNA]</scope>
    <source>
        <strain evidence="2">IAEA</strain>
    </source>
</reference>
<protein>
    <submittedName>
        <fullName evidence="1">Uncharacterized protein</fullName>
    </submittedName>
</protein>
<dbReference type="VEuPathDB" id="VectorBase:GPPI008578"/>
<name>A0A1B0AU18_9MUSC</name>
<reference evidence="1" key="2">
    <citation type="submission" date="2020-05" db="UniProtKB">
        <authorList>
            <consortium name="EnsemblMetazoa"/>
        </authorList>
    </citation>
    <scope>IDENTIFICATION</scope>
    <source>
        <strain evidence="1">IAEA</strain>
    </source>
</reference>
<evidence type="ECO:0000313" key="2">
    <source>
        <dbReference type="Proteomes" id="UP000092460"/>
    </source>
</evidence>
<dbReference type="Proteomes" id="UP000092460">
    <property type="component" value="Unassembled WGS sequence"/>
</dbReference>
<sequence>MMSTKFSIALSRRFELIEPKRVPLELESNVHITGFGMRLNNKVRSFSEKQENVGAVDMMDLFRVNDVVGETDTGIDDKAISTFEMIMRVPLY</sequence>
<dbReference type="EMBL" id="JXJN01003498">
    <property type="status" value="NOT_ANNOTATED_CDS"/>
    <property type="molecule type" value="Genomic_DNA"/>
</dbReference>
<keyword evidence="2" id="KW-1185">Reference proteome</keyword>
<organism evidence="1 2">
    <name type="scientific">Glossina palpalis gambiensis</name>
    <dbReference type="NCBI Taxonomy" id="67801"/>
    <lineage>
        <taxon>Eukaryota</taxon>
        <taxon>Metazoa</taxon>
        <taxon>Ecdysozoa</taxon>
        <taxon>Arthropoda</taxon>
        <taxon>Hexapoda</taxon>
        <taxon>Insecta</taxon>
        <taxon>Pterygota</taxon>
        <taxon>Neoptera</taxon>
        <taxon>Endopterygota</taxon>
        <taxon>Diptera</taxon>
        <taxon>Brachycera</taxon>
        <taxon>Muscomorpha</taxon>
        <taxon>Hippoboscoidea</taxon>
        <taxon>Glossinidae</taxon>
        <taxon>Glossina</taxon>
    </lineage>
</organism>
<dbReference type="AlphaFoldDB" id="A0A1B0AU18"/>